<proteinExistence type="predicted"/>
<keyword evidence="3" id="KW-1185">Reference proteome</keyword>
<feature type="region of interest" description="Disordered" evidence="1">
    <location>
        <begin position="1"/>
        <end position="29"/>
    </location>
</feature>
<name>A0A117NLQ8_PENFR</name>
<dbReference type="EMBL" id="LLXE01000312">
    <property type="protein sequence ID" value="KUM58058.1"/>
    <property type="molecule type" value="Genomic_DNA"/>
</dbReference>
<sequence>MGLSILGSPHETAQQQGPVTDGSCTPMERHQHYPVAESHTIHSMPTKIEYQFSCEPFDKVMAEHLGSIAIGGPTEYTPS</sequence>
<evidence type="ECO:0000313" key="2">
    <source>
        <dbReference type="EMBL" id="KUM58058.1"/>
    </source>
</evidence>
<gene>
    <name evidence="2" type="ORF">ACN42_g9105</name>
</gene>
<organism evidence="2 3">
    <name type="scientific">Penicillium freii</name>
    <dbReference type="NCBI Taxonomy" id="48697"/>
    <lineage>
        <taxon>Eukaryota</taxon>
        <taxon>Fungi</taxon>
        <taxon>Dikarya</taxon>
        <taxon>Ascomycota</taxon>
        <taxon>Pezizomycotina</taxon>
        <taxon>Eurotiomycetes</taxon>
        <taxon>Eurotiomycetidae</taxon>
        <taxon>Eurotiales</taxon>
        <taxon>Aspergillaceae</taxon>
        <taxon>Penicillium</taxon>
    </lineage>
</organism>
<reference evidence="2 3" key="1">
    <citation type="submission" date="2015-10" db="EMBL/GenBank/DDBJ databases">
        <title>Genome sequencing of Penicillium freii.</title>
        <authorList>
            <person name="Nguyen H.D."/>
            <person name="Visagie C.M."/>
            <person name="Seifert K.A."/>
        </authorList>
    </citation>
    <scope>NUCLEOTIDE SEQUENCE [LARGE SCALE GENOMIC DNA]</scope>
    <source>
        <strain evidence="2 3">DAOM 242723</strain>
    </source>
</reference>
<dbReference type="AlphaFoldDB" id="A0A117NLQ8"/>
<protein>
    <submittedName>
        <fullName evidence="2">Uncharacterized protein</fullName>
    </submittedName>
</protein>
<dbReference type="Proteomes" id="UP000055045">
    <property type="component" value="Unassembled WGS sequence"/>
</dbReference>
<comment type="caution">
    <text evidence="2">The sequence shown here is derived from an EMBL/GenBank/DDBJ whole genome shotgun (WGS) entry which is preliminary data.</text>
</comment>
<accession>A0A117NLQ8</accession>
<evidence type="ECO:0000256" key="1">
    <source>
        <dbReference type="SAM" id="MobiDB-lite"/>
    </source>
</evidence>
<evidence type="ECO:0000313" key="3">
    <source>
        <dbReference type="Proteomes" id="UP000055045"/>
    </source>
</evidence>